<protein>
    <submittedName>
        <fullName evidence="2">YopX protein</fullName>
    </submittedName>
</protein>
<organism evidence="2">
    <name type="scientific">Siphoviridae sp. ctu9a31</name>
    <dbReference type="NCBI Taxonomy" id="2825712"/>
    <lineage>
        <taxon>Viruses</taxon>
        <taxon>Duplodnaviria</taxon>
        <taxon>Heunggongvirae</taxon>
        <taxon>Uroviricota</taxon>
        <taxon>Caudoviricetes</taxon>
    </lineage>
</organism>
<name>A0A8S5QAQ9_9CAUD</name>
<sequence length="127" mass="15337">MEDRYLCKAKRTDNGEWIVGYLYRLSENNPPFIMFRKYGESYEVDEHTICQCTGLKDKNGKLIWENDIVNSENGKAVVVWDRAEWRIKWIKDTIWRKDLYFWTNDDDWKCEVIGNIFDNPELIESEE</sequence>
<reference evidence="2" key="1">
    <citation type="journal article" date="2021" name="Proc. Natl. Acad. Sci. U.S.A.">
        <title>A Catalog of Tens of Thousands of Viruses from Human Metagenomes Reveals Hidden Associations with Chronic Diseases.</title>
        <authorList>
            <person name="Tisza M.J."/>
            <person name="Buck C.B."/>
        </authorList>
    </citation>
    <scope>NUCLEOTIDE SEQUENCE</scope>
    <source>
        <strain evidence="2">Ctu9a31</strain>
    </source>
</reference>
<dbReference type="SUPFAM" id="SSF159006">
    <property type="entry name" value="YopX-like"/>
    <property type="match status" value="1"/>
</dbReference>
<dbReference type="InterPro" id="IPR010024">
    <property type="entry name" value="CHP16711"/>
</dbReference>
<dbReference type="InterPro" id="IPR019096">
    <property type="entry name" value="YopX_protein"/>
</dbReference>
<evidence type="ECO:0000259" key="1">
    <source>
        <dbReference type="Pfam" id="PF09643"/>
    </source>
</evidence>
<dbReference type="NCBIfam" id="TIGR01671">
    <property type="entry name" value="phage_TIGR01671"/>
    <property type="match status" value="1"/>
</dbReference>
<proteinExistence type="predicted"/>
<accession>A0A8S5QAQ9</accession>
<evidence type="ECO:0000313" key="2">
    <source>
        <dbReference type="EMBL" id="DAE15881.1"/>
    </source>
</evidence>
<dbReference type="InterPro" id="IPR023385">
    <property type="entry name" value="YopX-like_C"/>
</dbReference>
<dbReference type="Gene3D" id="2.30.30.290">
    <property type="entry name" value="YopX-like domains"/>
    <property type="match status" value="1"/>
</dbReference>
<dbReference type="EMBL" id="BK015613">
    <property type="protein sequence ID" value="DAE15881.1"/>
    <property type="molecule type" value="Genomic_DNA"/>
</dbReference>
<feature type="domain" description="YopX protein" evidence="1">
    <location>
        <begin position="39"/>
        <end position="124"/>
    </location>
</feature>
<dbReference type="Pfam" id="PF09643">
    <property type="entry name" value="YopX"/>
    <property type="match status" value="1"/>
</dbReference>